<gene>
    <name evidence="6" type="ORF">SZN_36499</name>
</gene>
<evidence type="ECO:0000313" key="7">
    <source>
        <dbReference type="Proteomes" id="UP000004217"/>
    </source>
</evidence>
<dbReference type="Proteomes" id="UP000004217">
    <property type="component" value="Unassembled WGS sequence"/>
</dbReference>
<dbReference type="EMBL" id="AGBF01000340">
    <property type="protein sequence ID" value="EGX54725.1"/>
    <property type="molecule type" value="Genomic_DNA"/>
</dbReference>
<dbReference type="GO" id="GO:0046872">
    <property type="term" value="F:metal ion binding"/>
    <property type="evidence" value="ECO:0007669"/>
    <property type="project" value="InterPro"/>
</dbReference>
<dbReference type="InterPro" id="IPR041472">
    <property type="entry name" value="BL00235/CARNS1_N"/>
</dbReference>
<feature type="domain" description="ATP-grasp" evidence="5">
    <location>
        <begin position="130"/>
        <end position="324"/>
    </location>
</feature>
<proteinExistence type="predicted"/>
<accession>G2GP44</accession>
<dbReference type="GO" id="GO:0005524">
    <property type="term" value="F:ATP binding"/>
    <property type="evidence" value="ECO:0007669"/>
    <property type="project" value="UniProtKB-UniRule"/>
</dbReference>
<dbReference type="Gene3D" id="3.40.50.20">
    <property type="match status" value="1"/>
</dbReference>
<dbReference type="PROSITE" id="PS50975">
    <property type="entry name" value="ATP_GRASP"/>
    <property type="match status" value="1"/>
</dbReference>
<dbReference type="Pfam" id="PF13535">
    <property type="entry name" value="ATP-grasp_4"/>
    <property type="match status" value="1"/>
</dbReference>
<dbReference type="AlphaFoldDB" id="G2GP44"/>
<reference evidence="6 7" key="1">
    <citation type="submission" date="2011-08" db="EMBL/GenBank/DDBJ databases">
        <authorList>
            <person name="Lin Y."/>
            <person name="Hao X."/>
            <person name="Johnstone L."/>
            <person name="Miller S.J."/>
            <person name="Wei G."/>
            <person name="Rensing C."/>
        </authorList>
    </citation>
    <scope>NUCLEOTIDE SEQUENCE [LARGE SCALE GENOMIC DNA]</scope>
    <source>
        <strain evidence="6 7">K42</strain>
    </source>
</reference>
<dbReference type="Pfam" id="PF18130">
    <property type="entry name" value="ATPgrasp_N"/>
    <property type="match status" value="1"/>
</dbReference>
<name>G2GP44_9ACTN</name>
<dbReference type="InterPro" id="IPR011761">
    <property type="entry name" value="ATP-grasp"/>
</dbReference>
<evidence type="ECO:0000256" key="4">
    <source>
        <dbReference type="PROSITE-ProRule" id="PRU00409"/>
    </source>
</evidence>
<dbReference type="GO" id="GO:0016874">
    <property type="term" value="F:ligase activity"/>
    <property type="evidence" value="ECO:0007669"/>
    <property type="project" value="UniProtKB-KW"/>
</dbReference>
<evidence type="ECO:0000256" key="2">
    <source>
        <dbReference type="ARBA" id="ARBA00022741"/>
    </source>
</evidence>
<dbReference type="Gene3D" id="3.30.470.20">
    <property type="entry name" value="ATP-grasp fold, B domain"/>
    <property type="match status" value="1"/>
</dbReference>
<evidence type="ECO:0000313" key="6">
    <source>
        <dbReference type="EMBL" id="EGX54725.1"/>
    </source>
</evidence>
<comment type="caution">
    <text evidence="6">The sequence shown here is derived from an EMBL/GenBank/DDBJ whole genome shotgun (WGS) entry which is preliminary data.</text>
</comment>
<evidence type="ECO:0000256" key="1">
    <source>
        <dbReference type="ARBA" id="ARBA00022598"/>
    </source>
</evidence>
<dbReference type="SUPFAM" id="SSF56059">
    <property type="entry name" value="Glutathione synthetase ATP-binding domain-like"/>
    <property type="match status" value="1"/>
</dbReference>
<dbReference type="PANTHER" id="PTHR43585">
    <property type="entry name" value="FUMIPYRROLE BIOSYNTHESIS PROTEIN C"/>
    <property type="match status" value="1"/>
</dbReference>
<keyword evidence="3 4" id="KW-0067">ATP-binding</keyword>
<evidence type="ECO:0000256" key="3">
    <source>
        <dbReference type="ARBA" id="ARBA00022840"/>
    </source>
</evidence>
<dbReference type="PANTHER" id="PTHR43585:SF2">
    <property type="entry name" value="ATP-GRASP ENZYME FSQD"/>
    <property type="match status" value="1"/>
</dbReference>
<dbReference type="PATRIC" id="fig|700597.3.peg.7089"/>
<evidence type="ECO:0000259" key="5">
    <source>
        <dbReference type="PROSITE" id="PS50975"/>
    </source>
</evidence>
<keyword evidence="7" id="KW-1185">Reference proteome</keyword>
<dbReference type="InterPro" id="IPR052032">
    <property type="entry name" value="ATP-dep_AA_Ligase"/>
</dbReference>
<protein>
    <submittedName>
        <fullName evidence="6">Carboxylase</fullName>
    </submittedName>
</protein>
<keyword evidence="2 4" id="KW-0547">Nucleotide-binding</keyword>
<sequence length="423" mass="44995">MRALLLILLTDTETTFLSDRPVVLVVAPGDANYRGYCLEQVADTYDVVLLTAAEPSWEKPHIIDHSVADLDDPAALLAGGRALAARHDLAGVMTWDEWCLVPTTRLARALGLPANSVEVTRACRNKATARTLFARHGVPSAVSLSVRSLPEAQAAATQIGYPVVLKPAAHAGAMGVQRVDTPDQLAAAHHVAQLTAEPAAENKQVLVEEFLDGPEISVECVTYRGTTTVVAVNRKTISPPPHFEQLAHRVDAADPLLGIVTLAARAAIRALGITTGVSHIEMRLVDGRPRLIEVNGRLAGDMIGHLVRLTTGIDLPRAAADLACGQAPDLTASRVGAAAIGMIYPHTSGTLTHLGYTGPRPPWLDRLCFQRRPGDRLVLPQDGGTLFTARAGFYIVTGSTPAQVNERLSAVADEITVAVKADR</sequence>
<keyword evidence="1" id="KW-0436">Ligase</keyword>
<dbReference type="SMART" id="SM01209">
    <property type="entry name" value="GARS_A"/>
    <property type="match status" value="1"/>
</dbReference>
<organism evidence="6 7">
    <name type="scientific">Streptomyces zinciresistens K42</name>
    <dbReference type="NCBI Taxonomy" id="700597"/>
    <lineage>
        <taxon>Bacteria</taxon>
        <taxon>Bacillati</taxon>
        <taxon>Actinomycetota</taxon>
        <taxon>Actinomycetes</taxon>
        <taxon>Kitasatosporales</taxon>
        <taxon>Streptomycetaceae</taxon>
        <taxon>Streptomyces</taxon>
    </lineage>
</organism>